<dbReference type="SUPFAM" id="SSF47413">
    <property type="entry name" value="lambda repressor-like DNA-binding domains"/>
    <property type="match status" value="1"/>
</dbReference>
<dbReference type="GO" id="GO:0003700">
    <property type="term" value="F:DNA-binding transcription factor activity"/>
    <property type="evidence" value="ECO:0007669"/>
    <property type="project" value="TreeGrafter"/>
</dbReference>
<dbReference type="RefSeq" id="WP_074267867.1">
    <property type="nucleotide sequence ID" value="NZ_FSRM01000002.1"/>
</dbReference>
<dbReference type="GO" id="GO:0000976">
    <property type="term" value="F:transcription cis-regulatory region binding"/>
    <property type="evidence" value="ECO:0007669"/>
    <property type="project" value="TreeGrafter"/>
</dbReference>
<proteinExistence type="predicted"/>
<evidence type="ECO:0000313" key="6">
    <source>
        <dbReference type="Proteomes" id="UP000184693"/>
    </source>
</evidence>
<keyword evidence="3" id="KW-0804">Transcription</keyword>
<dbReference type="InterPro" id="IPR000843">
    <property type="entry name" value="HTH_LacI"/>
</dbReference>
<evidence type="ECO:0000256" key="1">
    <source>
        <dbReference type="ARBA" id="ARBA00023015"/>
    </source>
</evidence>
<dbReference type="PANTHER" id="PTHR30146:SF152">
    <property type="entry name" value="TRANSCRIPTIONAL REGULATORY PROTEIN"/>
    <property type="match status" value="1"/>
</dbReference>
<dbReference type="PROSITE" id="PS50932">
    <property type="entry name" value="HTH_LACI_2"/>
    <property type="match status" value="1"/>
</dbReference>
<reference evidence="5 6" key="1">
    <citation type="submission" date="2016-11" db="EMBL/GenBank/DDBJ databases">
        <authorList>
            <person name="Jaros S."/>
            <person name="Januszkiewicz K."/>
            <person name="Wedrychowicz H."/>
        </authorList>
    </citation>
    <scope>NUCLEOTIDE SEQUENCE [LARGE SCALE GENOMIC DNA]</scope>
    <source>
        <strain evidence="5 6">GAS86</strain>
    </source>
</reference>
<evidence type="ECO:0000256" key="2">
    <source>
        <dbReference type="ARBA" id="ARBA00023125"/>
    </source>
</evidence>
<dbReference type="Proteomes" id="UP000184693">
    <property type="component" value="Unassembled WGS sequence"/>
</dbReference>
<dbReference type="EMBL" id="FSRM01000002">
    <property type="protein sequence ID" value="SIO51263.1"/>
    <property type="molecule type" value="Genomic_DNA"/>
</dbReference>
<accession>A0A1N6K4A3</accession>
<keyword evidence="1" id="KW-0805">Transcription regulation</keyword>
<dbReference type="SMART" id="SM00354">
    <property type="entry name" value="HTH_LACI"/>
    <property type="match status" value="1"/>
</dbReference>
<dbReference type="Pfam" id="PF00356">
    <property type="entry name" value="LacI"/>
    <property type="match status" value="1"/>
</dbReference>
<feature type="domain" description="HTH lacI-type" evidence="4">
    <location>
        <begin position="7"/>
        <end position="46"/>
    </location>
</feature>
<evidence type="ECO:0000256" key="3">
    <source>
        <dbReference type="ARBA" id="ARBA00023163"/>
    </source>
</evidence>
<dbReference type="OrthoDB" id="9805774at2"/>
<dbReference type="InterPro" id="IPR010982">
    <property type="entry name" value="Lambda_DNA-bd_dom_sf"/>
</dbReference>
<organism evidence="5 6">
    <name type="scientific">Paraburkholderia phenazinium</name>
    <dbReference type="NCBI Taxonomy" id="60549"/>
    <lineage>
        <taxon>Bacteria</taxon>
        <taxon>Pseudomonadati</taxon>
        <taxon>Pseudomonadota</taxon>
        <taxon>Betaproteobacteria</taxon>
        <taxon>Burkholderiales</taxon>
        <taxon>Burkholderiaceae</taxon>
        <taxon>Paraburkholderia</taxon>
    </lineage>
</organism>
<dbReference type="CDD" id="cd06307">
    <property type="entry name" value="PBP1_sugar_binding"/>
    <property type="match status" value="1"/>
</dbReference>
<dbReference type="InterPro" id="IPR028082">
    <property type="entry name" value="Peripla_BP_I"/>
</dbReference>
<keyword evidence="2" id="KW-0238">DNA-binding</keyword>
<dbReference type="SUPFAM" id="SSF53822">
    <property type="entry name" value="Periplasmic binding protein-like I"/>
    <property type="match status" value="1"/>
</dbReference>
<evidence type="ECO:0000313" key="5">
    <source>
        <dbReference type="EMBL" id="SIO51263.1"/>
    </source>
</evidence>
<sequence length="358" mass="39593">MARRFLMKEIALQAGVGLATVDRVLNGRPNVHERSRQRVQHAIKELERQQFQLAVTGRKLVVDVLVEAPSRFCDEIREAFESELPTLRPAVFRPRFTMQDTMTTAQVVDALEAMGRRGTHGVLLKARDVPEVTDAIAALRQRGIPVVTIFTDIPRSARIAYAGLDNRMAGATAAFLIGQWLAQSHGNVLVAMSDDSFRGEEDRKLSFRDELRARYPKLALVDASGGHGLDALTEERVRKAVGRKKAIAAVYSMGGGNVAILRALHGMGKAPQCFIAHDLDRDNIRLLRDGSISAVLHHDLRLDLRNACHQIMHFHKLLPASAIGDSSSVVVVTPANIPQYISRRFGSAPLESANDHWR</sequence>
<name>A0A1N6K4A3_9BURK</name>
<dbReference type="PANTHER" id="PTHR30146">
    <property type="entry name" value="LACI-RELATED TRANSCRIPTIONAL REPRESSOR"/>
    <property type="match status" value="1"/>
</dbReference>
<dbReference type="PROSITE" id="PS00356">
    <property type="entry name" value="HTH_LACI_1"/>
    <property type="match status" value="1"/>
</dbReference>
<gene>
    <name evidence="5" type="ORF">SAMN05444168_5960</name>
</gene>
<dbReference type="Gene3D" id="3.40.50.2300">
    <property type="match status" value="2"/>
</dbReference>
<dbReference type="Gene3D" id="1.10.260.40">
    <property type="entry name" value="lambda repressor-like DNA-binding domains"/>
    <property type="match status" value="1"/>
</dbReference>
<dbReference type="InterPro" id="IPR025997">
    <property type="entry name" value="SBP_2_dom"/>
</dbReference>
<dbReference type="CDD" id="cd01392">
    <property type="entry name" value="HTH_LacI"/>
    <property type="match status" value="1"/>
</dbReference>
<dbReference type="Pfam" id="PF13407">
    <property type="entry name" value="Peripla_BP_4"/>
    <property type="match status" value="1"/>
</dbReference>
<dbReference type="AlphaFoldDB" id="A0A1N6K4A3"/>
<evidence type="ECO:0000259" key="4">
    <source>
        <dbReference type="PROSITE" id="PS50932"/>
    </source>
</evidence>
<protein>
    <submittedName>
        <fullName evidence="5">LacI family transcriptional regulator</fullName>
    </submittedName>
</protein>